<feature type="transmembrane region" description="Helical" evidence="1">
    <location>
        <begin position="108"/>
        <end position="127"/>
    </location>
</feature>
<sequence>MFQKLLNWDKETFIYLNGLGTESYDSFWSTITEITTWIPLFLLFALLFILKFPRRESLLNILSVVATTIFIVVLTYLAKIFIERPRPCNDETINSAIRILKTPTDYSFFSGHASSSFAITAMVFLLLRSRVKWAWIFFLWPLAFSYSRIYVGVHFPLDILVGAIIGILSAIFFYKMYKRLFYPTQG</sequence>
<proteinExistence type="predicted"/>
<feature type="transmembrane region" description="Helical" evidence="1">
    <location>
        <begin position="159"/>
        <end position="177"/>
    </location>
</feature>
<evidence type="ECO:0000259" key="2">
    <source>
        <dbReference type="SMART" id="SM00014"/>
    </source>
</evidence>
<name>A0A0Q1H7Q0_9FLAO</name>
<dbReference type="Gene3D" id="1.20.144.10">
    <property type="entry name" value="Phosphatidic acid phosphatase type 2/haloperoxidase"/>
    <property type="match status" value="1"/>
</dbReference>
<dbReference type="InterPro" id="IPR000326">
    <property type="entry name" value="PAP2/HPO"/>
</dbReference>
<dbReference type="PATRIC" id="fig|1547436.3.peg.1517"/>
<keyword evidence="4" id="KW-1185">Reference proteome</keyword>
<keyword evidence="1" id="KW-1133">Transmembrane helix</keyword>
<dbReference type="Pfam" id="PF01569">
    <property type="entry name" value="PAP2"/>
    <property type="match status" value="1"/>
</dbReference>
<reference evidence="3 4" key="1">
    <citation type="submission" date="2015-04" db="EMBL/GenBank/DDBJ databases">
        <title>Complete genome of flavobacterium.</title>
        <authorList>
            <person name="Kwon Y.M."/>
            <person name="Kim S.-J."/>
        </authorList>
    </citation>
    <scope>NUCLEOTIDE SEQUENCE [LARGE SCALE GENOMIC DNA]</scope>
    <source>
        <strain evidence="3 4">DK169</strain>
    </source>
</reference>
<dbReference type="PANTHER" id="PTHR14969">
    <property type="entry name" value="SPHINGOSINE-1-PHOSPHATE PHOSPHOHYDROLASE"/>
    <property type="match status" value="1"/>
</dbReference>
<dbReference type="SMART" id="SM00014">
    <property type="entry name" value="acidPPc"/>
    <property type="match status" value="1"/>
</dbReference>
<dbReference type="PANTHER" id="PTHR14969:SF13">
    <property type="entry name" value="AT30094P"/>
    <property type="match status" value="1"/>
</dbReference>
<keyword evidence="1" id="KW-0812">Transmembrane</keyword>
<dbReference type="SUPFAM" id="SSF48317">
    <property type="entry name" value="Acid phosphatase/Vanadium-dependent haloperoxidase"/>
    <property type="match status" value="1"/>
</dbReference>
<dbReference type="InterPro" id="IPR036938">
    <property type="entry name" value="PAP2/HPO_sf"/>
</dbReference>
<evidence type="ECO:0000313" key="4">
    <source>
        <dbReference type="Proteomes" id="UP000050827"/>
    </source>
</evidence>
<feature type="transmembrane region" description="Helical" evidence="1">
    <location>
        <begin position="27"/>
        <end position="50"/>
    </location>
</feature>
<feature type="domain" description="Phosphatidic acid phosphatase type 2/haloperoxidase" evidence="2">
    <location>
        <begin position="60"/>
        <end position="174"/>
    </location>
</feature>
<dbReference type="STRING" id="346185.AAY42_07365"/>
<dbReference type="AlphaFoldDB" id="A0A0Q1H7Q0"/>
<keyword evidence="1" id="KW-0472">Membrane</keyword>
<protein>
    <submittedName>
        <fullName evidence="3">Phosphatidic acid phosphatase</fullName>
    </submittedName>
</protein>
<dbReference type="Proteomes" id="UP000050827">
    <property type="component" value="Unassembled WGS sequence"/>
</dbReference>
<dbReference type="RefSeq" id="WP_055393787.1">
    <property type="nucleotide sequence ID" value="NZ_LCTZ01000002.1"/>
</dbReference>
<accession>A0A0Q1H7Q0</accession>
<comment type="caution">
    <text evidence="3">The sequence shown here is derived from an EMBL/GenBank/DDBJ whole genome shotgun (WGS) entry which is preliminary data.</text>
</comment>
<evidence type="ECO:0000256" key="1">
    <source>
        <dbReference type="SAM" id="Phobius"/>
    </source>
</evidence>
<evidence type="ECO:0000313" key="3">
    <source>
        <dbReference type="EMBL" id="KQC29726.1"/>
    </source>
</evidence>
<feature type="transmembrane region" description="Helical" evidence="1">
    <location>
        <begin position="134"/>
        <end position="153"/>
    </location>
</feature>
<feature type="transmembrane region" description="Helical" evidence="1">
    <location>
        <begin position="57"/>
        <end position="77"/>
    </location>
</feature>
<dbReference type="OrthoDB" id="9789113at2"/>
<dbReference type="EMBL" id="LCTZ01000002">
    <property type="protein sequence ID" value="KQC29726.1"/>
    <property type="molecule type" value="Genomic_DNA"/>
</dbReference>
<gene>
    <name evidence="3" type="ORF">AAY42_07365</name>
</gene>
<organism evidence="3 4">
    <name type="scientific">Flagellimonas eckloniae</name>
    <dbReference type="NCBI Taxonomy" id="346185"/>
    <lineage>
        <taxon>Bacteria</taxon>
        <taxon>Pseudomonadati</taxon>
        <taxon>Bacteroidota</taxon>
        <taxon>Flavobacteriia</taxon>
        <taxon>Flavobacteriales</taxon>
        <taxon>Flavobacteriaceae</taxon>
        <taxon>Flagellimonas</taxon>
    </lineage>
</organism>